<dbReference type="Proteomes" id="UP000242861">
    <property type="component" value="Unassembled WGS sequence"/>
</dbReference>
<reference evidence="3" key="1">
    <citation type="submission" date="2017-12" db="EMBL/GenBank/DDBJ databases">
        <authorList>
            <person name="Yu X.-Y."/>
        </authorList>
    </citation>
    <scope>NUCLEOTIDE SEQUENCE [LARGE SCALE GENOMIC DNA]</scope>
    <source>
        <strain evidence="3">ZYSR67-Z</strain>
    </source>
</reference>
<feature type="transmembrane region" description="Helical" evidence="1">
    <location>
        <begin position="216"/>
        <end position="233"/>
    </location>
</feature>
<feature type="transmembrane region" description="Helical" evidence="1">
    <location>
        <begin position="91"/>
        <end position="108"/>
    </location>
</feature>
<evidence type="ECO:0000313" key="3">
    <source>
        <dbReference type="Proteomes" id="UP000242861"/>
    </source>
</evidence>
<dbReference type="InterPro" id="IPR010266">
    <property type="entry name" value="NnrS"/>
</dbReference>
<gene>
    <name evidence="2" type="ORF">CW360_04760</name>
</gene>
<proteinExistence type="predicted"/>
<name>A0A2I0CSI5_9PSED</name>
<feature type="transmembrane region" description="Helical" evidence="1">
    <location>
        <begin position="337"/>
        <end position="356"/>
    </location>
</feature>
<comment type="caution">
    <text evidence="2">The sequence shown here is derived from an EMBL/GenBank/DDBJ whole genome shotgun (WGS) entry which is preliminary data.</text>
</comment>
<feature type="transmembrane region" description="Helical" evidence="1">
    <location>
        <begin position="271"/>
        <end position="292"/>
    </location>
</feature>
<dbReference type="Pfam" id="PF05940">
    <property type="entry name" value="NnrS"/>
    <property type="match status" value="1"/>
</dbReference>
<dbReference type="AlphaFoldDB" id="A0A2I0CSI5"/>
<feature type="transmembrane region" description="Helical" evidence="1">
    <location>
        <begin position="304"/>
        <end position="325"/>
    </location>
</feature>
<feature type="transmembrane region" description="Helical" evidence="1">
    <location>
        <begin position="178"/>
        <end position="196"/>
    </location>
</feature>
<feature type="transmembrane region" description="Helical" evidence="1">
    <location>
        <begin position="63"/>
        <end position="79"/>
    </location>
</feature>
<dbReference type="RefSeq" id="WP_101192912.1">
    <property type="nucleotide sequence ID" value="NZ_JAYRKZ010000004.1"/>
</dbReference>
<feature type="transmembrane region" description="Helical" evidence="1">
    <location>
        <begin position="20"/>
        <end position="43"/>
    </location>
</feature>
<protein>
    <submittedName>
        <fullName evidence="2">Short-chain dehydrogenase</fullName>
    </submittedName>
</protein>
<feature type="transmembrane region" description="Helical" evidence="1">
    <location>
        <begin position="239"/>
        <end position="259"/>
    </location>
</feature>
<evidence type="ECO:0000256" key="1">
    <source>
        <dbReference type="SAM" id="Phobius"/>
    </source>
</evidence>
<sequence>MQIIDKRKALMIPPLLRLGFRPFFLLGSGLALLAIPLWILGLFGHLGSLQPSGGWLAWHRHELVFGFAGAIIAGFLLTAGQTWTGQAAPSGRPLLVLVLVWLAARLAWLPLVPGALLVLLNVGFFVLVALTLGRMLWAVRQTRNYPIVVVLLLLALADAVNLLGVWQANDAWQRQGALGAVWLVAALMGLIGGRVIPFFTQRGLGRVQQVAAWPKLDWALLLGSLLVAVLHVSGVALQASWLVAVVFLALGAGHAIRLVRWFDPGLLRVPLLWSLHLAYAWLVLACLGMALWHAGLLGNASPPLHALTVGSMAGLILAMLARVSLGHTGRPLVLPRGMAAGFILLNVAALVRVLLVEVWPALSLWLAMLCWAAALLIYLGLYAPMLCRPRVDGHPG</sequence>
<feature type="transmembrane region" description="Helical" evidence="1">
    <location>
        <begin position="114"/>
        <end position="133"/>
    </location>
</feature>
<dbReference type="EMBL" id="PIYS01000005">
    <property type="protein sequence ID" value="PKF72111.1"/>
    <property type="molecule type" value="Genomic_DNA"/>
</dbReference>
<feature type="transmembrane region" description="Helical" evidence="1">
    <location>
        <begin position="362"/>
        <end position="381"/>
    </location>
</feature>
<organism evidence="2 3">
    <name type="scientific">Pseudomonas fluvialis</name>
    <dbReference type="NCBI Taxonomy" id="1793966"/>
    <lineage>
        <taxon>Bacteria</taxon>
        <taxon>Pseudomonadati</taxon>
        <taxon>Pseudomonadota</taxon>
        <taxon>Gammaproteobacteria</taxon>
        <taxon>Pseudomonadales</taxon>
        <taxon>Pseudomonadaceae</taxon>
        <taxon>Pseudomonas</taxon>
    </lineage>
</organism>
<evidence type="ECO:0000313" key="2">
    <source>
        <dbReference type="EMBL" id="PKF72111.1"/>
    </source>
</evidence>
<keyword evidence="1" id="KW-0472">Membrane</keyword>
<keyword evidence="1" id="KW-1133">Transmembrane helix</keyword>
<feature type="transmembrane region" description="Helical" evidence="1">
    <location>
        <begin position="145"/>
        <end position="166"/>
    </location>
</feature>
<accession>A0A2I0CSI5</accession>
<keyword evidence="1" id="KW-0812">Transmembrane</keyword>